<evidence type="ECO:0000313" key="3">
    <source>
        <dbReference type="Proteomes" id="UP001451303"/>
    </source>
</evidence>
<sequence length="124" mass="14156">MCLALSSLCLSLHFFILDRISARALDRGSASAQASLYRLRDRQTGMGSSYTTTYNAQNCRHVMDCLLSSQVQQQQISLKRWGVEIIHDAQIHPCKNDIHRLHRLMQSEQLRARKGKLPIYNTVA</sequence>
<organism evidence="2 3">
    <name type="scientific">Neurospora intermedia</name>
    <dbReference type="NCBI Taxonomy" id="5142"/>
    <lineage>
        <taxon>Eukaryota</taxon>
        <taxon>Fungi</taxon>
        <taxon>Dikarya</taxon>
        <taxon>Ascomycota</taxon>
        <taxon>Pezizomycotina</taxon>
        <taxon>Sordariomycetes</taxon>
        <taxon>Sordariomycetidae</taxon>
        <taxon>Sordariales</taxon>
        <taxon>Sordariaceae</taxon>
        <taxon>Neurospora</taxon>
    </lineage>
</organism>
<evidence type="ECO:0000313" key="2">
    <source>
        <dbReference type="EMBL" id="KAL0473753.1"/>
    </source>
</evidence>
<gene>
    <name evidence="2" type="ORF">QR685DRAFT_542291</name>
</gene>
<feature type="signal peptide" evidence="1">
    <location>
        <begin position="1"/>
        <end position="22"/>
    </location>
</feature>
<protein>
    <recommendedName>
        <fullName evidence="4">Secreted protein</fullName>
    </recommendedName>
</protein>
<keyword evidence="3" id="KW-1185">Reference proteome</keyword>
<dbReference type="Proteomes" id="UP001451303">
    <property type="component" value="Unassembled WGS sequence"/>
</dbReference>
<reference evidence="2 3" key="1">
    <citation type="submission" date="2023-09" db="EMBL/GenBank/DDBJ databases">
        <title>Multi-omics analysis of a traditional fermented food reveals byproduct-associated fungal strains for waste-to-food upcycling.</title>
        <authorList>
            <consortium name="Lawrence Berkeley National Laboratory"/>
            <person name="Rekdal V.M."/>
            <person name="Villalobos-Escobedo J.M."/>
            <person name="Rodriguez-Valeron N."/>
            <person name="Garcia M.O."/>
            <person name="Vasquez D.P."/>
            <person name="Damayanti I."/>
            <person name="Sorensen P.M."/>
            <person name="Baidoo E.E."/>
            <person name="De Carvalho A.C."/>
            <person name="Riley R."/>
            <person name="Lipzen A."/>
            <person name="He G."/>
            <person name="Yan M."/>
            <person name="Haridas S."/>
            <person name="Daum C."/>
            <person name="Yoshinaga Y."/>
            <person name="Ng V."/>
            <person name="Grigoriev I.V."/>
            <person name="Munk R."/>
            <person name="Nuraida L."/>
            <person name="Wijaya C.H."/>
            <person name="Morales P.-C."/>
            <person name="Keasling J.D."/>
        </authorList>
    </citation>
    <scope>NUCLEOTIDE SEQUENCE [LARGE SCALE GENOMIC DNA]</scope>
    <source>
        <strain evidence="2 3">FGSC 2613</strain>
    </source>
</reference>
<name>A0ABR3DM63_NEUIN</name>
<dbReference type="EMBL" id="JAVLET010000002">
    <property type="protein sequence ID" value="KAL0473753.1"/>
    <property type="molecule type" value="Genomic_DNA"/>
</dbReference>
<feature type="chain" id="PRO_5046894210" description="Secreted protein" evidence="1">
    <location>
        <begin position="23"/>
        <end position="124"/>
    </location>
</feature>
<evidence type="ECO:0008006" key="4">
    <source>
        <dbReference type="Google" id="ProtNLM"/>
    </source>
</evidence>
<proteinExistence type="predicted"/>
<accession>A0ABR3DM63</accession>
<evidence type="ECO:0000256" key="1">
    <source>
        <dbReference type="SAM" id="SignalP"/>
    </source>
</evidence>
<keyword evidence="1" id="KW-0732">Signal</keyword>
<comment type="caution">
    <text evidence="2">The sequence shown here is derived from an EMBL/GenBank/DDBJ whole genome shotgun (WGS) entry which is preliminary data.</text>
</comment>